<keyword evidence="2" id="KW-0812">Transmembrane</keyword>
<feature type="compositionally biased region" description="Polar residues" evidence="1">
    <location>
        <begin position="117"/>
        <end position="133"/>
    </location>
</feature>
<feature type="transmembrane region" description="Helical" evidence="2">
    <location>
        <begin position="76"/>
        <end position="96"/>
    </location>
</feature>
<reference evidence="3" key="1">
    <citation type="submission" date="2021-01" db="EMBL/GenBank/DDBJ databases">
        <title>Whole genome shotgun sequence of Verrucosispora sediminis NBRC 107745.</title>
        <authorList>
            <person name="Komaki H."/>
            <person name="Tamura T."/>
        </authorList>
    </citation>
    <scope>NUCLEOTIDE SEQUENCE</scope>
    <source>
        <strain evidence="3">NBRC 107745</strain>
    </source>
</reference>
<evidence type="ECO:0000313" key="3">
    <source>
        <dbReference type="EMBL" id="GIJ34035.1"/>
    </source>
</evidence>
<feature type="transmembrane region" description="Helical" evidence="2">
    <location>
        <begin position="50"/>
        <end position="69"/>
    </location>
</feature>
<comment type="caution">
    <text evidence="3">The sequence shown here is derived from an EMBL/GenBank/DDBJ whole genome shotgun (WGS) entry which is preliminary data.</text>
</comment>
<dbReference type="EMBL" id="BOPD01000018">
    <property type="protein sequence ID" value="GIJ34035.1"/>
    <property type="molecule type" value="Genomic_DNA"/>
</dbReference>
<proteinExistence type="predicted"/>
<evidence type="ECO:0000256" key="2">
    <source>
        <dbReference type="SAM" id="Phobius"/>
    </source>
</evidence>
<protein>
    <submittedName>
        <fullName evidence="3">Uncharacterized protein</fullName>
    </submittedName>
</protein>
<accession>A0A9W5UVK0</accession>
<sequence length="270" mass="28187">MEHETSDGPTGRSPEAPARSRDLASLTADIFTAAAGFVGVVQALRAGPLWALWVALGTLALAGLLAYRLRQRRWRAAAVSLTVLLLLGGGGALLALTGAGVEQPADTPAGAAPDDVSPTTASRPPSSDPTSGPRTGDSAEPVVDDAGTVVFSDVVQLDKQTGVDLDDGRAERRYVQDATVDLYLDWGYVLYGSARHSQLHDDSNAGPEQGARDRCRTYRVAGRDGATSTYIGGGNQQKCFTTSQGRPGWVQAVNSVGNGGLLLKVTVWAD</sequence>
<name>A0A9W5UVK0_9ACTN</name>
<dbReference type="AlphaFoldDB" id="A0A9W5UVK0"/>
<feature type="compositionally biased region" description="Low complexity" evidence="1">
    <location>
        <begin position="104"/>
        <end position="115"/>
    </location>
</feature>
<gene>
    <name evidence="3" type="ORF">Vse01_31830</name>
</gene>
<organism evidence="3 4">
    <name type="scientific">Micromonospora sediminimaris</name>
    <dbReference type="NCBI Taxonomy" id="547162"/>
    <lineage>
        <taxon>Bacteria</taxon>
        <taxon>Bacillati</taxon>
        <taxon>Actinomycetota</taxon>
        <taxon>Actinomycetes</taxon>
        <taxon>Micromonosporales</taxon>
        <taxon>Micromonosporaceae</taxon>
        <taxon>Micromonospora</taxon>
    </lineage>
</organism>
<keyword evidence="2" id="KW-0472">Membrane</keyword>
<keyword evidence="2" id="KW-1133">Transmembrane helix</keyword>
<dbReference type="Proteomes" id="UP000607311">
    <property type="component" value="Unassembled WGS sequence"/>
</dbReference>
<keyword evidence="4" id="KW-1185">Reference proteome</keyword>
<dbReference type="RefSeq" id="WP_093403861.1">
    <property type="nucleotide sequence ID" value="NZ_BOPD01000018.1"/>
</dbReference>
<feature type="region of interest" description="Disordered" evidence="1">
    <location>
        <begin position="104"/>
        <end position="143"/>
    </location>
</feature>
<evidence type="ECO:0000256" key="1">
    <source>
        <dbReference type="SAM" id="MobiDB-lite"/>
    </source>
</evidence>
<evidence type="ECO:0000313" key="4">
    <source>
        <dbReference type="Proteomes" id="UP000607311"/>
    </source>
</evidence>